<comment type="caution">
    <text evidence="5">The sequence shown here is derived from an EMBL/GenBank/DDBJ whole genome shotgun (WGS) entry which is preliminary data.</text>
</comment>
<organism evidence="5 6">
    <name type="scientific">Candidatus Korarchaeum cryptofilum</name>
    <dbReference type="NCBI Taxonomy" id="498846"/>
    <lineage>
        <taxon>Archaea</taxon>
        <taxon>Thermoproteota</taxon>
        <taxon>Candidatus Korarchaeia</taxon>
        <taxon>Candidatus Korarchaeales</taxon>
        <taxon>Candidatus Korarchaeaceae</taxon>
        <taxon>Candidatus Korarchaeum</taxon>
    </lineage>
</organism>
<dbReference type="PRINTS" id="PR00337">
    <property type="entry name" value="LEUILEVALBP"/>
</dbReference>
<dbReference type="AlphaFoldDB" id="A0A429G7B3"/>
<sequence length="401" mass="43777">MAMSRGVLIGLAAIVVIVVAAAVFFLTMQPKEAGTVKIGLIAPLTGSLAEHGLDMKQAALLAVEEINSKGGILGKKVELVIEDTACKADLATAAVQKMITQDNVYAIVGEYCSTVTLAVQPTIMENKKLLLVPVSVATKITEQGYKYTFRSCANQLMQTTQHADWIVEHLKPKTAAMLGINDDYGREGLKVWGERVKAKGVTIVAEEYFDAGTTDFTPQLSKIKAANPDVIFVVANIRDAANILKQAHEIGLYKQFSMLGGVTSEEFLKLAGDDALGLVHVSYFEPTSKRPAAQEFIQKFVQKWNRTPAMYAAGVWDAFMTLKYGVEKAGTWDVDKVAEAIKTIKFEGAQGTIYYDEKGQAQTKVLIVQVQKVDGKLKRVILYPDSDKEGEYIPPEKLYGG</sequence>
<dbReference type="PANTHER" id="PTHR30483">
    <property type="entry name" value="LEUCINE-SPECIFIC-BINDING PROTEIN"/>
    <property type="match status" value="1"/>
</dbReference>
<dbReference type="InterPro" id="IPR028082">
    <property type="entry name" value="Peripla_BP_I"/>
</dbReference>
<dbReference type="PANTHER" id="PTHR30483:SF6">
    <property type="entry name" value="PERIPLASMIC BINDING PROTEIN OF ABC TRANSPORTER FOR NATURAL AMINO ACIDS"/>
    <property type="match status" value="1"/>
</dbReference>
<evidence type="ECO:0000259" key="4">
    <source>
        <dbReference type="Pfam" id="PF13458"/>
    </source>
</evidence>
<dbReference type="Gene3D" id="3.40.50.2300">
    <property type="match status" value="2"/>
</dbReference>
<evidence type="ECO:0000313" key="5">
    <source>
        <dbReference type="EMBL" id="RSN69642.1"/>
    </source>
</evidence>
<dbReference type="Proteomes" id="UP000278149">
    <property type="component" value="Unassembled WGS sequence"/>
</dbReference>
<dbReference type="GO" id="GO:0006865">
    <property type="term" value="P:amino acid transport"/>
    <property type="evidence" value="ECO:0007669"/>
    <property type="project" value="UniProtKB-KW"/>
</dbReference>
<dbReference type="InterPro" id="IPR000709">
    <property type="entry name" value="Leu_Ile_Val-bd"/>
</dbReference>
<proteinExistence type="predicted"/>
<dbReference type="CDD" id="cd19980">
    <property type="entry name" value="PBP1_ABC_ligand_binding-like"/>
    <property type="match status" value="1"/>
</dbReference>
<keyword evidence="3" id="KW-0029">Amino-acid transport</keyword>
<evidence type="ECO:0000256" key="2">
    <source>
        <dbReference type="ARBA" id="ARBA00022729"/>
    </source>
</evidence>
<accession>A0A429G7B3</accession>
<gene>
    <name evidence="5" type="ORF">D9Q81_03315</name>
</gene>
<dbReference type="InterPro" id="IPR028081">
    <property type="entry name" value="Leu-bd"/>
</dbReference>
<dbReference type="Pfam" id="PF13458">
    <property type="entry name" value="Peripla_BP_6"/>
    <property type="match status" value="1"/>
</dbReference>
<name>A0A429G7B3_9CREN</name>
<dbReference type="InterPro" id="IPR051010">
    <property type="entry name" value="BCAA_transport"/>
</dbReference>
<protein>
    <submittedName>
        <fullName evidence="5">ABC transporter substrate-binding protein</fullName>
    </submittedName>
</protein>
<evidence type="ECO:0000256" key="3">
    <source>
        <dbReference type="ARBA" id="ARBA00022970"/>
    </source>
</evidence>
<keyword evidence="2" id="KW-0732">Signal</keyword>
<dbReference type="EMBL" id="RCOR01000018">
    <property type="protein sequence ID" value="RSN69642.1"/>
    <property type="molecule type" value="Genomic_DNA"/>
</dbReference>
<feature type="domain" description="Leucine-binding protein" evidence="4">
    <location>
        <begin position="35"/>
        <end position="371"/>
    </location>
</feature>
<dbReference type="SUPFAM" id="SSF53822">
    <property type="entry name" value="Periplasmic binding protein-like I"/>
    <property type="match status" value="1"/>
</dbReference>
<dbReference type="RefSeq" id="WP_125741270.1">
    <property type="nucleotide sequence ID" value="NZ_RCOR01000018.1"/>
</dbReference>
<keyword evidence="1" id="KW-0813">Transport</keyword>
<evidence type="ECO:0000256" key="1">
    <source>
        <dbReference type="ARBA" id="ARBA00022448"/>
    </source>
</evidence>
<evidence type="ECO:0000313" key="6">
    <source>
        <dbReference type="Proteomes" id="UP000278149"/>
    </source>
</evidence>
<reference evidence="5 6" key="1">
    <citation type="submission" date="2018-10" db="EMBL/GenBank/DDBJ databases">
        <title>Co-occurring genomic capacity for anaerobic methane metabolism and dissimilatory sulfite reduction discovered in the Korarchaeota.</title>
        <authorList>
            <person name="Mckay L.J."/>
            <person name="Dlakic M."/>
            <person name="Fields M.W."/>
            <person name="Delmont T.O."/>
            <person name="Eren A.M."/>
            <person name="Jay Z.J."/>
            <person name="Klingelsmith K.B."/>
            <person name="Rusch D.B."/>
            <person name="Inskeep W.P."/>
        </authorList>
    </citation>
    <scope>NUCLEOTIDE SEQUENCE [LARGE SCALE GENOMIC DNA]</scope>
    <source>
        <strain evidence="5 6">WS</strain>
    </source>
</reference>